<protein>
    <recommendedName>
        <fullName evidence="3">F-box domain-containing protein</fullName>
    </recommendedName>
</protein>
<name>A0A9P5NKM7_GYMJU</name>
<accession>A0A9P5NKM7</accession>
<dbReference type="Proteomes" id="UP000724874">
    <property type="component" value="Unassembled WGS sequence"/>
</dbReference>
<dbReference type="AlphaFoldDB" id="A0A9P5NKM7"/>
<evidence type="ECO:0008006" key="3">
    <source>
        <dbReference type="Google" id="ProtNLM"/>
    </source>
</evidence>
<proteinExistence type="predicted"/>
<reference evidence="1" key="1">
    <citation type="submission" date="2020-11" db="EMBL/GenBank/DDBJ databases">
        <authorList>
            <consortium name="DOE Joint Genome Institute"/>
            <person name="Ahrendt S."/>
            <person name="Riley R."/>
            <person name="Andreopoulos W."/>
            <person name="LaButti K."/>
            <person name="Pangilinan J."/>
            <person name="Ruiz-duenas F.J."/>
            <person name="Barrasa J.M."/>
            <person name="Sanchez-Garcia M."/>
            <person name="Camarero S."/>
            <person name="Miyauchi S."/>
            <person name="Serrano A."/>
            <person name="Linde D."/>
            <person name="Babiker R."/>
            <person name="Drula E."/>
            <person name="Ayuso-Fernandez I."/>
            <person name="Pacheco R."/>
            <person name="Padilla G."/>
            <person name="Ferreira P."/>
            <person name="Barriuso J."/>
            <person name="Kellner H."/>
            <person name="Castanera R."/>
            <person name="Alfaro M."/>
            <person name="Ramirez L."/>
            <person name="Pisabarro A.G."/>
            <person name="Kuo A."/>
            <person name="Tritt A."/>
            <person name="Lipzen A."/>
            <person name="He G."/>
            <person name="Yan M."/>
            <person name="Ng V."/>
            <person name="Cullen D."/>
            <person name="Martin F."/>
            <person name="Rosso M.-N."/>
            <person name="Henrissat B."/>
            <person name="Hibbett D."/>
            <person name="Martinez A.T."/>
            <person name="Grigoriev I.V."/>
        </authorList>
    </citation>
    <scope>NUCLEOTIDE SEQUENCE</scope>
    <source>
        <strain evidence="1">AH 44721</strain>
    </source>
</reference>
<evidence type="ECO:0000313" key="1">
    <source>
        <dbReference type="EMBL" id="KAF8889416.1"/>
    </source>
</evidence>
<dbReference type="OrthoDB" id="3232239at2759"/>
<sequence>MAFESPAEISPASAPKVVEFLPRTLPVELHRDIVQNIDDRATLLALCTTSCAFKVEAERMLYRSMTQNLAQADVDKAIHLSFLQTMANAKHLAALVRTYHLQVAKVCILSANAQREFSDLIRSALRSMVNLCRLWLDLPSSVMRPDPFIFDHCSFQLESLQITQTQTTHELTAFLGTQRRLRELSVNLDNSVQPVPAAVCPHLEVLQGNRNTMNALLPRRQIKTLIYDPDTYEMNEPVSHLSEPLDHLLVLSLGGFYLRPSLHILTSFLRSLEYLELVSLHGRSTLSVSCDPFVD</sequence>
<organism evidence="1 2">
    <name type="scientific">Gymnopilus junonius</name>
    <name type="common">Spectacular rustgill mushroom</name>
    <name type="synonym">Gymnopilus spectabilis subsp. junonius</name>
    <dbReference type="NCBI Taxonomy" id="109634"/>
    <lineage>
        <taxon>Eukaryota</taxon>
        <taxon>Fungi</taxon>
        <taxon>Dikarya</taxon>
        <taxon>Basidiomycota</taxon>
        <taxon>Agaricomycotina</taxon>
        <taxon>Agaricomycetes</taxon>
        <taxon>Agaricomycetidae</taxon>
        <taxon>Agaricales</taxon>
        <taxon>Agaricineae</taxon>
        <taxon>Hymenogastraceae</taxon>
        <taxon>Gymnopilus</taxon>
    </lineage>
</organism>
<keyword evidence="2" id="KW-1185">Reference proteome</keyword>
<gene>
    <name evidence="1" type="ORF">CPB84DRAFT_1447358</name>
</gene>
<dbReference type="EMBL" id="JADNYJ010000080">
    <property type="protein sequence ID" value="KAF8889416.1"/>
    <property type="molecule type" value="Genomic_DNA"/>
</dbReference>
<dbReference type="SUPFAM" id="SSF52058">
    <property type="entry name" value="L domain-like"/>
    <property type="match status" value="1"/>
</dbReference>
<evidence type="ECO:0000313" key="2">
    <source>
        <dbReference type="Proteomes" id="UP000724874"/>
    </source>
</evidence>
<comment type="caution">
    <text evidence="1">The sequence shown here is derived from an EMBL/GenBank/DDBJ whole genome shotgun (WGS) entry which is preliminary data.</text>
</comment>